<dbReference type="EMBL" id="NRRY01000005">
    <property type="protein sequence ID" value="MBK1617883.1"/>
    <property type="molecule type" value="Genomic_DNA"/>
</dbReference>
<comment type="caution">
    <text evidence="3">The sequence shown here is derived from an EMBL/GenBank/DDBJ whole genome shotgun (WGS) entry which is preliminary data.</text>
</comment>
<name>A0A9X0W7X2_9GAMM</name>
<proteinExistence type="predicted"/>
<dbReference type="AlphaFoldDB" id="A0A9X0W7X2"/>
<evidence type="ECO:0000256" key="1">
    <source>
        <dbReference type="SAM" id="Coils"/>
    </source>
</evidence>
<dbReference type="Proteomes" id="UP001138768">
    <property type="component" value="Unassembled WGS sequence"/>
</dbReference>
<sequence>MALSLLLVAAAHSSAAQEPVPESTGFATDANPNPHLSAKADPEADRAAGQAADQEAGWGEPTANDSPDGDLSTLLERSLESAGSLWQQSTQSADNWWQRSRETTLEAWDEARRSLNPADPPATAALWKQLVPKLEETLQIEESRAALPDQAWLGRDKLDADADINALLDASVAILSGSPVQAYRAQIESLRTQIAQARTDIDQFRRARIAAPTESLIATTVAGYDARIAEREADIREYRAELERIKAEFVRELRAMGLELSNDQVDLLLATVVGDNIIDLGIVFDNVKAITEQLEILVEESGEDLESARRYYGMYVILLRALARMHSDVAQAIETRYIPEINAIAGRAADLSEQTRALMRSQPERSQLLRNNLKAQQLTIEAAGVYRDYLAEQRNEVEQARSALDADIETAWNTYQTVRVSGELVDLVQSSQSLLDGLLEREVPPLRPFQNLEMQRELEKLTRELRRSEG</sequence>
<feature type="region of interest" description="Disordered" evidence="2">
    <location>
        <begin position="11"/>
        <end position="72"/>
    </location>
</feature>
<keyword evidence="4" id="KW-1185">Reference proteome</keyword>
<feature type="coiled-coil region" evidence="1">
    <location>
        <begin position="180"/>
        <end position="255"/>
    </location>
</feature>
<organism evidence="3 4">
    <name type="scientific">Lamprobacter modestohalophilus</name>
    <dbReference type="NCBI Taxonomy" id="1064514"/>
    <lineage>
        <taxon>Bacteria</taxon>
        <taxon>Pseudomonadati</taxon>
        <taxon>Pseudomonadota</taxon>
        <taxon>Gammaproteobacteria</taxon>
        <taxon>Chromatiales</taxon>
        <taxon>Chromatiaceae</taxon>
        <taxon>Lamprobacter</taxon>
    </lineage>
</organism>
<accession>A0A9X0W7X2</accession>
<evidence type="ECO:0000313" key="4">
    <source>
        <dbReference type="Proteomes" id="UP001138768"/>
    </source>
</evidence>
<dbReference type="RefSeq" id="WP_200240193.1">
    <property type="nucleotide sequence ID" value="NZ_NRRY01000005.1"/>
</dbReference>
<evidence type="ECO:0000313" key="3">
    <source>
        <dbReference type="EMBL" id="MBK1617883.1"/>
    </source>
</evidence>
<gene>
    <name evidence="3" type="ORF">CKO42_05310</name>
</gene>
<protein>
    <submittedName>
        <fullName evidence="3">Uncharacterized protein</fullName>
    </submittedName>
</protein>
<reference evidence="3 4" key="1">
    <citation type="journal article" date="2020" name="Microorganisms">
        <title>Osmotic Adaptation and Compatible Solute Biosynthesis of Phototrophic Bacteria as Revealed from Genome Analyses.</title>
        <authorList>
            <person name="Imhoff J.F."/>
            <person name="Rahn T."/>
            <person name="Kunzel S."/>
            <person name="Keller A."/>
            <person name="Neulinger S.C."/>
        </authorList>
    </citation>
    <scope>NUCLEOTIDE SEQUENCE [LARGE SCALE GENOMIC DNA]</scope>
    <source>
        <strain evidence="3 4">DSM 25653</strain>
    </source>
</reference>
<keyword evidence="1" id="KW-0175">Coiled coil</keyword>
<evidence type="ECO:0000256" key="2">
    <source>
        <dbReference type="SAM" id="MobiDB-lite"/>
    </source>
</evidence>